<feature type="transmembrane region" description="Helical" evidence="8">
    <location>
        <begin position="211"/>
        <end position="233"/>
    </location>
</feature>
<sequence>MMESVSYTFDIFKKGYKNGLQEEDLYDVFSQYKSSKLGDTFEDEWNQEILKPKPALTKVIVRKFGKTIIGWGFLKMAIRVIYMVSKPLAIGKLVSYFSPGSTVTLEDAYRYALVITIILIVQPLFNHTYYIRMMETAQRIRIGLCSLVYRKSLRLNTSSLIEISNGRIVTIITKDVMLFESMLQFVNEVWIGTIQVIVMTYVMYLQIGVPAIIGIGFLVVLTPLQGIVAKYTMKTKLKTLARSDERIRLIQEILSTIQIIKIYTWENYFNPNNKNLHMKIG</sequence>
<dbReference type="Gene3D" id="1.20.1560.10">
    <property type="entry name" value="ABC transporter type 1, transmembrane domain"/>
    <property type="match status" value="1"/>
</dbReference>
<evidence type="ECO:0000256" key="4">
    <source>
        <dbReference type="ARBA" id="ARBA00022741"/>
    </source>
</evidence>
<feature type="domain" description="ABC transmembrane type-1" evidence="9">
    <location>
        <begin position="87"/>
        <end position="269"/>
    </location>
</feature>
<evidence type="ECO:0000256" key="8">
    <source>
        <dbReference type="SAM" id="Phobius"/>
    </source>
</evidence>
<evidence type="ECO:0000256" key="6">
    <source>
        <dbReference type="ARBA" id="ARBA00022989"/>
    </source>
</evidence>
<evidence type="ECO:0000256" key="7">
    <source>
        <dbReference type="ARBA" id="ARBA00023136"/>
    </source>
</evidence>
<keyword evidence="3 8" id="KW-0812">Transmembrane</keyword>
<evidence type="ECO:0000256" key="1">
    <source>
        <dbReference type="ARBA" id="ARBA00004141"/>
    </source>
</evidence>
<evidence type="ECO:0000313" key="11">
    <source>
        <dbReference type="Proteomes" id="UP001458880"/>
    </source>
</evidence>
<organism evidence="10 11">
    <name type="scientific">Popillia japonica</name>
    <name type="common">Japanese beetle</name>
    <dbReference type="NCBI Taxonomy" id="7064"/>
    <lineage>
        <taxon>Eukaryota</taxon>
        <taxon>Metazoa</taxon>
        <taxon>Ecdysozoa</taxon>
        <taxon>Arthropoda</taxon>
        <taxon>Hexapoda</taxon>
        <taxon>Insecta</taxon>
        <taxon>Pterygota</taxon>
        <taxon>Neoptera</taxon>
        <taxon>Endopterygota</taxon>
        <taxon>Coleoptera</taxon>
        <taxon>Polyphaga</taxon>
        <taxon>Scarabaeiformia</taxon>
        <taxon>Scarabaeidae</taxon>
        <taxon>Rutelinae</taxon>
        <taxon>Popillia</taxon>
    </lineage>
</organism>
<keyword evidence="7 8" id="KW-0472">Membrane</keyword>
<evidence type="ECO:0000256" key="5">
    <source>
        <dbReference type="ARBA" id="ARBA00022840"/>
    </source>
</evidence>
<dbReference type="InterPro" id="IPR050173">
    <property type="entry name" value="ABC_transporter_C-like"/>
</dbReference>
<protein>
    <submittedName>
        <fullName evidence="10">ABC transporter transmembrane region</fullName>
    </submittedName>
</protein>
<keyword evidence="6 8" id="KW-1133">Transmembrane helix</keyword>
<dbReference type="SUPFAM" id="SSF90123">
    <property type="entry name" value="ABC transporter transmembrane region"/>
    <property type="match status" value="1"/>
</dbReference>
<evidence type="ECO:0000256" key="2">
    <source>
        <dbReference type="ARBA" id="ARBA00022448"/>
    </source>
</evidence>
<dbReference type="GO" id="GO:0005524">
    <property type="term" value="F:ATP binding"/>
    <property type="evidence" value="ECO:0007669"/>
    <property type="project" value="UniProtKB-KW"/>
</dbReference>
<dbReference type="InterPro" id="IPR011527">
    <property type="entry name" value="ABC1_TM_dom"/>
</dbReference>
<feature type="transmembrane region" description="Helical" evidence="8">
    <location>
        <begin position="109"/>
        <end position="131"/>
    </location>
</feature>
<keyword evidence="11" id="KW-1185">Reference proteome</keyword>
<feature type="transmembrane region" description="Helical" evidence="8">
    <location>
        <begin position="185"/>
        <end position="205"/>
    </location>
</feature>
<dbReference type="PANTHER" id="PTHR24223">
    <property type="entry name" value="ATP-BINDING CASSETTE SUB-FAMILY C"/>
    <property type="match status" value="1"/>
</dbReference>
<dbReference type="AlphaFoldDB" id="A0AAW1MHX6"/>
<proteinExistence type="predicted"/>
<keyword evidence="5" id="KW-0067">ATP-binding</keyword>
<dbReference type="Proteomes" id="UP001458880">
    <property type="component" value="Unassembled WGS sequence"/>
</dbReference>
<dbReference type="PROSITE" id="PS50929">
    <property type="entry name" value="ABC_TM1F"/>
    <property type="match status" value="1"/>
</dbReference>
<reference evidence="10 11" key="1">
    <citation type="journal article" date="2024" name="BMC Genomics">
        <title>De novo assembly and annotation of Popillia japonica's genome with initial clues to its potential as an invasive pest.</title>
        <authorList>
            <person name="Cucini C."/>
            <person name="Boschi S."/>
            <person name="Funari R."/>
            <person name="Cardaioli E."/>
            <person name="Iannotti N."/>
            <person name="Marturano G."/>
            <person name="Paoli F."/>
            <person name="Bruttini M."/>
            <person name="Carapelli A."/>
            <person name="Frati F."/>
            <person name="Nardi F."/>
        </authorList>
    </citation>
    <scope>NUCLEOTIDE SEQUENCE [LARGE SCALE GENOMIC DNA]</scope>
    <source>
        <strain evidence="10">DMR45628</strain>
    </source>
</reference>
<dbReference type="CDD" id="cd18579">
    <property type="entry name" value="ABC_6TM_ABCC_D1"/>
    <property type="match status" value="1"/>
</dbReference>
<name>A0AAW1MHX6_POPJA</name>
<dbReference type="GO" id="GO:0016020">
    <property type="term" value="C:membrane"/>
    <property type="evidence" value="ECO:0007669"/>
    <property type="project" value="UniProtKB-SubCell"/>
</dbReference>
<evidence type="ECO:0000256" key="3">
    <source>
        <dbReference type="ARBA" id="ARBA00022692"/>
    </source>
</evidence>
<dbReference type="Pfam" id="PF00664">
    <property type="entry name" value="ABC_membrane"/>
    <property type="match status" value="1"/>
</dbReference>
<evidence type="ECO:0000313" key="10">
    <source>
        <dbReference type="EMBL" id="KAK9745241.1"/>
    </source>
</evidence>
<evidence type="ECO:0000259" key="9">
    <source>
        <dbReference type="PROSITE" id="PS50929"/>
    </source>
</evidence>
<keyword evidence="4" id="KW-0547">Nucleotide-binding</keyword>
<dbReference type="InterPro" id="IPR044746">
    <property type="entry name" value="ABCC_6TM_D1"/>
</dbReference>
<comment type="caution">
    <text evidence="10">The sequence shown here is derived from an EMBL/GenBank/DDBJ whole genome shotgun (WGS) entry which is preliminary data.</text>
</comment>
<keyword evidence="2" id="KW-0813">Transport</keyword>
<gene>
    <name evidence="10" type="ORF">QE152_g7110</name>
</gene>
<feature type="transmembrane region" description="Helical" evidence="8">
    <location>
        <begin position="68"/>
        <end position="89"/>
    </location>
</feature>
<comment type="subcellular location">
    <subcellularLocation>
        <location evidence="1">Membrane</location>
        <topology evidence="1">Multi-pass membrane protein</topology>
    </subcellularLocation>
</comment>
<dbReference type="EMBL" id="JASPKY010000050">
    <property type="protein sequence ID" value="KAK9745241.1"/>
    <property type="molecule type" value="Genomic_DNA"/>
</dbReference>
<accession>A0AAW1MHX6</accession>
<dbReference type="PANTHER" id="PTHR24223:SF448">
    <property type="entry name" value="FI20146P1-RELATED"/>
    <property type="match status" value="1"/>
</dbReference>
<dbReference type="InterPro" id="IPR036640">
    <property type="entry name" value="ABC1_TM_sf"/>
</dbReference>
<dbReference type="GO" id="GO:0140359">
    <property type="term" value="F:ABC-type transporter activity"/>
    <property type="evidence" value="ECO:0007669"/>
    <property type="project" value="InterPro"/>
</dbReference>